<dbReference type="Proteomes" id="UP000023152">
    <property type="component" value="Unassembled WGS sequence"/>
</dbReference>
<dbReference type="AlphaFoldDB" id="X6MQQ0"/>
<feature type="compositionally biased region" description="Basic and acidic residues" evidence="2">
    <location>
        <begin position="27"/>
        <end position="43"/>
    </location>
</feature>
<protein>
    <submittedName>
        <fullName evidence="3">Uncharacterized protein</fullName>
    </submittedName>
</protein>
<name>X6MQQ0_RETFI</name>
<keyword evidence="4" id="KW-1185">Reference proteome</keyword>
<proteinExistence type="predicted"/>
<organism evidence="3 4">
    <name type="scientific">Reticulomyxa filosa</name>
    <dbReference type="NCBI Taxonomy" id="46433"/>
    <lineage>
        <taxon>Eukaryota</taxon>
        <taxon>Sar</taxon>
        <taxon>Rhizaria</taxon>
        <taxon>Retaria</taxon>
        <taxon>Foraminifera</taxon>
        <taxon>Monothalamids</taxon>
        <taxon>Reticulomyxidae</taxon>
        <taxon>Reticulomyxa</taxon>
    </lineage>
</organism>
<feature type="compositionally biased region" description="Polar residues" evidence="2">
    <location>
        <begin position="17"/>
        <end position="26"/>
    </location>
</feature>
<comment type="caution">
    <text evidence="3">The sequence shown here is derived from an EMBL/GenBank/DDBJ whole genome shotgun (WGS) entry which is preliminary data.</text>
</comment>
<gene>
    <name evidence="3" type="ORF">RFI_21973</name>
</gene>
<evidence type="ECO:0000313" key="4">
    <source>
        <dbReference type="Proteomes" id="UP000023152"/>
    </source>
</evidence>
<feature type="coiled-coil region" evidence="1">
    <location>
        <begin position="53"/>
        <end position="84"/>
    </location>
</feature>
<dbReference type="EMBL" id="ASPP01019172">
    <property type="protein sequence ID" value="ETO15390.1"/>
    <property type="molecule type" value="Genomic_DNA"/>
</dbReference>
<keyword evidence="1" id="KW-0175">Coiled coil</keyword>
<sequence length="155" mass="18405">MEHPSPSPEAMDLDTKPSLTLDNSATIDEHNSEPNTVDKKKQKDKKFLKFELKRNFFEKMETVKRKLKEIKEDFEKEQMALLREFAMKSLQLMERHNNSLKPIHRRLSTAKQPLCDIFISYLEMEEEKKKQGRQKGTETEQSNTHATKKKKKKKR</sequence>
<evidence type="ECO:0000313" key="3">
    <source>
        <dbReference type="EMBL" id="ETO15390.1"/>
    </source>
</evidence>
<evidence type="ECO:0000256" key="2">
    <source>
        <dbReference type="SAM" id="MobiDB-lite"/>
    </source>
</evidence>
<feature type="compositionally biased region" description="Basic residues" evidence="2">
    <location>
        <begin position="146"/>
        <end position="155"/>
    </location>
</feature>
<feature type="region of interest" description="Disordered" evidence="2">
    <location>
        <begin position="128"/>
        <end position="155"/>
    </location>
</feature>
<evidence type="ECO:0000256" key="1">
    <source>
        <dbReference type="SAM" id="Coils"/>
    </source>
</evidence>
<reference evidence="3 4" key="1">
    <citation type="journal article" date="2013" name="Curr. Biol.">
        <title>The Genome of the Foraminiferan Reticulomyxa filosa.</title>
        <authorList>
            <person name="Glockner G."/>
            <person name="Hulsmann N."/>
            <person name="Schleicher M."/>
            <person name="Noegel A.A."/>
            <person name="Eichinger L."/>
            <person name="Gallinger C."/>
            <person name="Pawlowski J."/>
            <person name="Sierra R."/>
            <person name="Euteneuer U."/>
            <person name="Pillet L."/>
            <person name="Moustafa A."/>
            <person name="Platzer M."/>
            <person name="Groth M."/>
            <person name="Szafranski K."/>
            <person name="Schliwa M."/>
        </authorList>
    </citation>
    <scope>NUCLEOTIDE SEQUENCE [LARGE SCALE GENOMIC DNA]</scope>
</reference>
<feature type="region of interest" description="Disordered" evidence="2">
    <location>
        <begin position="1"/>
        <end position="43"/>
    </location>
</feature>
<accession>X6MQQ0</accession>